<evidence type="ECO:0000313" key="3">
    <source>
        <dbReference type="EMBL" id="CAB4570902.1"/>
    </source>
</evidence>
<evidence type="ECO:0000256" key="1">
    <source>
        <dbReference type="ARBA" id="ARBA00023239"/>
    </source>
</evidence>
<dbReference type="PANTHER" id="PTHR42916:SF1">
    <property type="entry name" value="PROTEIN PHYLLO, CHLOROPLASTIC"/>
    <property type="match status" value="1"/>
</dbReference>
<dbReference type="PANTHER" id="PTHR42916">
    <property type="entry name" value="2-SUCCINYL-5-ENOLPYRUVYL-6-HYDROXY-3-CYCLOHEXENE-1-CARBOXYLATE SYNTHASE"/>
    <property type="match status" value="1"/>
</dbReference>
<keyword evidence="1" id="KW-0456">Lyase</keyword>
<reference evidence="3" key="1">
    <citation type="submission" date="2020-05" db="EMBL/GenBank/DDBJ databases">
        <authorList>
            <person name="Chiriac C."/>
            <person name="Salcher M."/>
            <person name="Ghai R."/>
            <person name="Kavagutti S V."/>
        </authorList>
    </citation>
    <scope>NUCLEOTIDE SEQUENCE</scope>
</reference>
<name>A0A6J6E3F3_9ZZZZ</name>
<feature type="domain" description="AB hydrolase-1" evidence="2">
    <location>
        <begin position="30"/>
        <end position="254"/>
    </location>
</feature>
<dbReference type="Pfam" id="PF12697">
    <property type="entry name" value="Abhydrolase_6"/>
    <property type="match status" value="1"/>
</dbReference>
<dbReference type="Gene3D" id="3.40.50.1820">
    <property type="entry name" value="alpha/beta hydrolase"/>
    <property type="match status" value="1"/>
</dbReference>
<accession>A0A6J6E3F3</accession>
<dbReference type="GO" id="GO:0016829">
    <property type="term" value="F:lyase activity"/>
    <property type="evidence" value="ECO:0007669"/>
    <property type="project" value="UniProtKB-KW"/>
</dbReference>
<organism evidence="3">
    <name type="scientific">freshwater metagenome</name>
    <dbReference type="NCBI Taxonomy" id="449393"/>
    <lineage>
        <taxon>unclassified sequences</taxon>
        <taxon>metagenomes</taxon>
        <taxon>ecological metagenomes</taxon>
    </lineage>
</organism>
<dbReference type="InterPro" id="IPR000073">
    <property type="entry name" value="AB_hydrolase_1"/>
</dbReference>
<dbReference type="SUPFAM" id="SSF53474">
    <property type="entry name" value="alpha/beta-Hydrolases"/>
    <property type="match status" value="1"/>
</dbReference>
<protein>
    <submittedName>
        <fullName evidence="3">Unannotated protein</fullName>
    </submittedName>
</protein>
<gene>
    <name evidence="3" type="ORF">UFOPK1722_00371</name>
</gene>
<dbReference type="EMBL" id="CAEZTS010000020">
    <property type="protein sequence ID" value="CAB4570902.1"/>
    <property type="molecule type" value="Genomic_DNA"/>
</dbReference>
<evidence type="ECO:0000259" key="2">
    <source>
        <dbReference type="Pfam" id="PF12697"/>
    </source>
</evidence>
<dbReference type="InterPro" id="IPR029058">
    <property type="entry name" value="AB_hydrolase_fold"/>
</dbReference>
<proteinExistence type="predicted"/>
<dbReference type="AlphaFoldDB" id="A0A6J6E3F3"/>
<sequence length="262" mass="28598">MTPVVPRSWTPRRAILHAEDSSGTSGRSRLVLLHGFTQTCRSWDEFIRALGDEPAICRVDAPGHGRSPILDDDLFGVARVVVASAGEGTYIGYSMGARILLHAALDSAPMSGLVLVGGTPGIEDDRERADRRESDRLLAERIVRSGVEEFLDWWLRQPLFAGLSPTVDDLAERRLNTVDGLVSSLRHCGVGEQTPLWDRLSDIDVPVLVMAGSRDTKFDAIGRRMTEAIGANARFVSVPDAGHAAHLERPDAVAGIVREWMN</sequence>